<dbReference type="AlphaFoldDB" id="A0A0D3GTJ7"/>
<organism evidence="1">
    <name type="scientific">Oryza barthii</name>
    <dbReference type="NCBI Taxonomy" id="65489"/>
    <lineage>
        <taxon>Eukaryota</taxon>
        <taxon>Viridiplantae</taxon>
        <taxon>Streptophyta</taxon>
        <taxon>Embryophyta</taxon>
        <taxon>Tracheophyta</taxon>
        <taxon>Spermatophyta</taxon>
        <taxon>Magnoliopsida</taxon>
        <taxon>Liliopsida</taxon>
        <taxon>Poales</taxon>
        <taxon>Poaceae</taxon>
        <taxon>BOP clade</taxon>
        <taxon>Oryzoideae</taxon>
        <taxon>Oryzeae</taxon>
        <taxon>Oryzinae</taxon>
        <taxon>Oryza</taxon>
    </lineage>
</organism>
<dbReference type="Gramene" id="OBART07G22290.1">
    <property type="protein sequence ID" value="OBART07G22290.1"/>
    <property type="gene ID" value="OBART07G22290"/>
</dbReference>
<dbReference type="EnsemblPlants" id="OBART07G22290.1">
    <property type="protein sequence ID" value="OBART07G22290.1"/>
    <property type="gene ID" value="OBART07G22290"/>
</dbReference>
<evidence type="ECO:0000313" key="2">
    <source>
        <dbReference type="Proteomes" id="UP000026960"/>
    </source>
</evidence>
<accession>A0A0D3GTJ7</accession>
<sequence length="123" mass="13020">MAATSSAAATSSSAAAAAAAAASSSAAMDWYHDAMRGVATTAGVRAVGGGVSSLYAVNSFTSEAKFIIHHNSNFSLIICTEFDMLSNLCSEFDTMEIQYVLNFIYDALKFKLLVMLRDQQGQD</sequence>
<keyword evidence="2" id="KW-1185">Reference proteome</keyword>
<evidence type="ECO:0000313" key="1">
    <source>
        <dbReference type="EnsemblPlants" id="OBART07G22290.1"/>
    </source>
</evidence>
<protein>
    <submittedName>
        <fullName evidence="1">Uncharacterized protein</fullName>
    </submittedName>
</protein>
<proteinExistence type="predicted"/>
<dbReference type="HOGENOM" id="CLU_2018726_0_0_1"/>
<dbReference type="PaxDb" id="65489-OBART07G22290.1"/>
<dbReference type="Proteomes" id="UP000026960">
    <property type="component" value="Chromosome 7"/>
</dbReference>
<reference evidence="1" key="1">
    <citation type="journal article" date="2009" name="Rice">
        <title>De Novo Next Generation Sequencing of Plant Genomes.</title>
        <authorList>
            <person name="Rounsley S."/>
            <person name="Marri P.R."/>
            <person name="Yu Y."/>
            <person name="He R."/>
            <person name="Sisneros N."/>
            <person name="Goicoechea J.L."/>
            <person name="Lee S.J."/>
            <person name="Angelova A."/>
            <person name="Kudrna D."/>
            <person name="Luo M."/>
            <person name="Affourtit J."/>
            <person name="Desany B."/>
            <person name="Knight J."/>
            <person name="Niazi F."/>
            <person name="Egholm M."/>
            <person name="Wing R.A."/>
        </authorList>
    </citation>
    <scope>NUCLEOTIDE SEQUENCE [LARGE SCALE GENOMIC DNA]</scope>
    <source>
        <strain evidence="1">cv. IRGC 105608</strain>
    </source>
</reference>
<reference evidence="1" key="2">
    <citation type="submission" date="2015-03" db="UniProtKB">
        <authorList>
            <consortium name="EnsemblPlants"/>
        </authorList>
    </citation>
    <scope>IDENTIFICATION</scope>
</reference>
<name>A0A0D3GTJ7_9ORYZ</name>